<dbReference type="Gene3D" id="1.10.260.40">
    <property type="entry name" value="lambda repressor-like DNA-binding domains"/>
    <property type="match status" value="1"/>
</dbReference>
<comment type="caution">
    <text evidence="3">The sequence shown here is derived from an EMBL/GenBank/DDBJ whole genome shotgun (WGS) entry which is preliminary data.</text>
</comment>
<dbReference type="Proteomes" id="UP000284605">
    <property type="component" value="Unassembled WGS sequence"/>
</dbReference>
<keyword evidence="4" id="KW-1185">Reference proteome</keyword>
<dbReference type="InterPro" id="IPR010982">
    <property type="entry name" value="Lambda_DNA-bd_dom_sf"/>
</dbReference>
<keyword evidence="1" id="KW-0238">DNA-binding</keyword>
<accession>A0A418WB66</accession>
<dbReference type="RefSeq" id="WP_119777882.1">
    <property type="nucleotide sequence ID" value="NZ_QYUK01000011.1"/>
</dbReference>
<dbReference type="SUPFAM" id="SSF47413">
    <property type="entry name" value="lambda repressor-like DNA-binding domains"/>
    <property type="match status" value="1"/>
</dbReference>
<protein>
    <submittedName>
        <fullName evidence="3">Addiction module antidote protein, HigA family</fullName>
    </submittedName>
</protein>
<dbReference type="PANTHER" id="PTHR36924:SF1">
    <property type="entry name" value="ANTITOXIN HIGA-1"/>
    <property type="match status" value="1"/>
</dbReference>
<reference evidence="3 4" key="1">
    <citation type="submission" date="2018-09" db="EMBL/GenBank/DDBJ databases">
        <authorList>
            <person name="Zhu H."/>
        </authorList>
    </citation>
    <scope>NUCLEOTIDE SEQUENCE [LARGE SCALE GENOMIC DNA]</scope>
    <source>
        <strain evidence="3 4">K1W22B-8</strain>
    </source>
</reference>
<dbReference type="PANTHER" id="PTHR36924">
    <property type="entry name" value="ANTITOXIN HIGA-1"/>
    <property type="match status" value="1"/>
</dbReference>
<dbReference type="Pfam" id="PF01381">
    <property type="entry name" value="HTH_3"/>
    <property type="match status" value="1"/>
</dbReference>
<dbReference type="EMBL" id="QYUK01000011">
    <property type="protein sequence ID" value="RJF87240.1"/>
    <property type="molecule type" value="Genomic_DNA"/>
</dbReference>
<evidence type="ECO:0000313" key="4">
    <source>
        <dbReference type="Proteomes" id="UP000284605"/>
    </source>
</evidence>
<dbReference type="NCBIfam" id="TIGR02607">
    <property type="entry name" value="antidote_HigA"/>
    <property type="match status" value="1"/>
</dbReference>
<sequence length="98" mass="10905">MTTNLAPMHPGELLREEILPATGLSKTAVAARLHISRQSLYDILREKQPVTSNIALRLGRLFDNSPAFWLNLQANYDVAVLGQQLKDELAKIEPLRAA</sequence>
<dbReference type="AlphaFoldDB" id="A0A418WB66"/>
<dbReference type="PROSITE" id="PS50943">
    <property type="entry name" value="HTH_CROC1"/>
    <property type="match status" value="1"/>
</dbReference>
<proteinExistence type="predicted"/>
<evidence type="ECO:0000259" key="2">
    <source>
        <dbReference type="PROSITE" id="PS50943"/>
    </source>
</evidence>
<dbReference type="CDD" id="cd00093">
    <property type="entry name" value="HTH_XRE"/>
    <property type="match status" value="1"/>
</dbReference>
<name>A0A418WB66_9PROT</name>
<dbReference type="GO" id="GO:0003677">
    <property type="term" value="F:DNA binding"/>
    <property type="evidence" value="ECO:0007669"/>
    <property type="project" value="UniProtKB-KW"/>
</dbReference>
<dbReference type="OrthoDB" id="3174593at2"/>
<evidence type="ECO:0000256" key="1">
    <source>
        <dbReference type="ARBA" id="ARBA00023125"/>
    </source>
</evidence>
<organism evidence="3 4">
    <name type="scientific">Oleomonas cavernae</name>
    <dbReference type="NCBI Taxonomy" id="2320859"/>
    <lineage>
        <taxon>Bacteria</taxon>
        <taxon>Pseudomonadati</taxon>
        <taxon>Pseudomonadota</taxon>
        <taxon>Alphaproteobacteria</taxon>
        <taxon>Acetobacterales</taxon>
        <taxon>Acetobacteraceae</taxon>
        <taxon>Oleomonas</taxon>
    </lineage>
</organism>
<dbReference type="InterPro" id="IPR013430">
    <property type="entry name" value="Toxin_antidote_HigA"/>
</dbReference>
<evidence type="ECO:0000313" key="3">
    <source>
        <dbReference type="EMBL" id="RJF87240.1"/>
    </source>
</evidence>
<gene>
    <name evidence="3" type="primary">higA</name>
    <name evidence="3" type="ORF">D3874_09525</name>
</gene>
<feature type="domain" description="HTH cro/C1-type" evidence="2">
    <location>
        <begin position="23"/>
        <end position="69"/>
    </location>
</feature>
<dbReference type="InterPro" id="IPR001387">
    <property type="entry name" value="Cro/C1-type_HTH"/>
</dbReference>